<reference evidence="1" key="1">
    <citation type="journal article" date="2021" name="Proc. Natl. Acad. Sci. U.S.A.">
        <title>Three genomes in the algal genus Volvox reveal the fate of a haploid sex-determining region after a transition to homothallism.</title>
        <authorList>
            <person name="Yamamoto K."/>
            <person name="Hamaji T."/>
            <person name="Kawai-Toyooka H."/>
            <person name="Matsuzaki R."/>
            <person name="Takahashi F."/>
            <person name="Nishimura Y."/>
            <person name="Kawachi M."/>
            <person name="Noguchi H."/>
            <person name="Minakuchi Y."/>
            <person name="Umen J.G."/>
            <person name="Toyoda A."/>
            <person name="Nozaki H."/>
        </authorList>
    </citation>
    <scope>NUCLEOTIDE SEQUENCE</scope>
    <source>
        <strain evidence="1">NIES-3786</strain>
    </source>
</reference>
<comment type="caution">
    <text evidence="1">The sequence shown here is derived from an EMBL/GenBank/DDBJ whole genome shotgun (WGS) entry which is preliminary data.</text>
</comment>
<gene>
    <name evidence="1" type="ORF">Vretifemale_17427</name>
</gene>
<dbReference type="EMBL" id="BNCP01000052">
    <property type="protein sequence ID" value="GIL89671.1"/>
    <property type="molecule type" value="Genomic_DNA"/>
</dbReference>
<organism evidence="1 2">
    <name type="scientific">Volvox reticuliferus</name>
    <dbReference type="NCBI Taxonomy" id="1737510"/>
    <lineage>
        <taxon>Eukaryota</taxon>
        <taxon>Viridiplantae</taxon>
        <taxon>Chlorophyta</taxon>
        <taxon>core chlorophytes</taxon>
        <taxon>Chlorophyceae</taxon>
        <taxon>CS clade</taxon>
        <taxon>Chlamydomonadales</taxon>
        <taxon>Volvocaceae</taxon>
        <taxon>Volvox</taxon>
    </lineage>
</organism>
<dbReference type="Proteomes" id="UP000747110">
    <property type="component" value="Unassembled WGS sequence"/>
</dbReference>
<proteinExistence type="predicted"/>
<name>A0A8J4CTT0_9CHLO</name>
<evidence type="ECO:0000313" key="2">
    <source>
        <dbReference type="Proteomes" id="UP000747110"/>
    </source>
</evidence>
<protein>
    <submittedName>
        <fullName evidence="1">Uncharacterized protein</fullName>
    </submittedName>
</protein>
<keyword evidence="2" id="KW-1185">Reference proteome</keyword>
<dbReference type="OrthoDB" id="434519at2759"/>
<accession>A0A8J4CTT0</accession>
<feature type="non-terminal residue" evidence="1">
    <location>
        <position position="195"/>
    </location>
</feature>
<dbReference type="AlphaFoldDB" id="A0A8J4CTT0"/>
<sequence length="195" mass="20831">MEERRIQLRPKGRKVIYREFGWARQTPRGDSAGRTVKLPFISKPLHRSRDCNPCPLRYKRRLIFGRDLTSSLKALQEGAGIREAAGESTLGDAELRGPDCNGPASNTSPSMGGAALAAATAKALRGMEAVLDGVSHLKAQSAALTPSMQSHETSAANRRLGPTLLLPRATSLLPAAAVSCDTTVTALFVSIPSRQ</sequence>
<evidence type="ECO:0000313" key="1">
    <source>
        <dbReference type="EMBL" id="GIL89671.1"/>
    </source>
</evidence>